<proteinExistence type="predicted"/>
<comment type="caution">
    <text evidence="1">The sequence shown here is derived from an EMBL/GenBank/DDBJ whole genome shotgun (WGS) entry which is preliminary data.</text>
</comment>
<reference evidence="1 2" key="1">
    <citation type="submission" date="2016-10" db="EMBL/GenBank/DDBJ databases">
        <title>Evaluation of Human, Veterinary and Environmental Mycobacterium chelonae Isolates by Core Genome Phylogenomic Analysis, Targeted Gene Comparison, and Anti-microbial Susceptibility Patterns: A Tale of Mistaken Identities.</title>
        <authorList>
            <person name="Fogelson S.B."/>
            <person name="Camus A.C."/>
            <person name="Lorenz W."/>
            <person name="Vasireddy R."/>
            <person name="Vasireddy S."/>
            <person name="Smith T."/>
            <person name="Brown-Elliott B.A."/>
            <person name="Wallace R.J.Jr."/>
            <person name="Hasan N.A."/>
            <person name="Reischl U."/>
            <person name="Sanchez S."/>
        </authorList>
    </citation>
    <scope>NUCLEOTIDE SEQUENCE [LARGE SCALE GENOMIC DNA]</scope>
    <source>
        <strain evidence="1 2">15518</strain>
    </source>
</reference>
<protein>
    <submittedName>
        <fullName evidence="1">AraC family transcriptional regulator</fullName>
    </submittedName>
</protein>
<dbReference type="AlphaFoldDB" id="A0A1S1LTM4"/>
<name>A0A1S1LTM4_MYCCH</name>
<sequence>MRASGEAAWESVTRSADATLAGIAQGYTEFRECSDKPVDRREVAGVDPVLIVEFGDPLLVTDAADTRSARMWQSFGAGACQGPTATLHSGRQHCLEVQLTPLGMHRLTGLPMNDISNRAVSLEDLFGDEGLHLPERLAAEPDWARRFDLLDSMLVRAAANGPEPDPEVAWAWSVLSQTHGTASVGKIVAETGWSRARLANRFRHQIGLTPKAAARVLRFGRAMALLAAPGHR</sequence>
<gene>
    <name evidence="1" type="ORF">BKG84_27520</name>
</gene>
<evidence type="ECO:0000313" key="1">
    <source>
        <dbReference type="EMBL" id="OHU75699.1"/>
    </source>
</evidence>
<accession>A0A1S1LTM4</accession>
<dbReference type="EMBL" id="MLIS01000208">
    <property type="protein sequence ID" value="OHU75699.1"/>
    <property type="molecule type" value="Genomic_DNA"/>
</dbReference>
<organism evidence="1 2">
    <name type="scientific">Mycobacteroides chelonae</name>
    <name type="common">Mycobacterium chelonae</name>
    <dbReference type="NCBI Taxonomy" id="1774"/>
    <lineage>
        <taxon>Bacteria</taxon>
        <taxon>Bacillati</taxon>
        <taxon>Actinomycetota</taxon>
        <taxon>Actinomycetes</taxon>
        <taxon>Mycobacteriales</taxon>
        <taxon>Mycobacteriaceae</taxon>
        <taxon>Mycobacteroides</taxon>
    </lineage>
</organism>
<feature type="non-terminal residue" evidence="1">
    <location>
        <position position="232"/>
    </location>
</feature>
<evidence type="ECO:0000313" key="2">
    <source>
        <dbReference type="Proteomes" id="UP000179441"/>
    </source>
</evidence>
<dbReference type="Proteomes" id="UP000179441">
    <property type="component" value="Unassembled WGS sequence"/>
</dbReference>
<keyword evidence="2" id="KW-1185">Reference proteome</keyword>
<dbReference type="Gene3D" id="1.10.10.60">
    <property type="entry name" value="Homeodomain-like"/>
    <property type="match status" value="1"/>
</dbReference>